<sequence length="566" mass="63139">MSLNPDQAVSLDTSCHGDTGDLQAAQAQNQGWNVLPTNALPPFSPPYFTPATFRLFEGLEELALNPFVCLPSDEFSEHQNDTSSTAQYWDWILETTSSQPWLEPAPLVGHGHPSPFDPPELLEVPRLIPPPANPSVSLWSPHRPSQAYGTPVDGGQEGFYNMASSASFPFLRRGSGAPLRSVDENQNSFVQCAAIALPSVAPSIQSTYAPQPIAFAPRPFHEYQALLSHGEQISHQAAEVRCGKRKLRDDSLNGVAKRSRVSVEADAGHIMTDNGTISMDPRFVPNSNADIPQTFAAGIIGKARDNKRHAHARPWGLQRILTHRFIEKECARLDMPKPPITDADIYLYCYSKNSPWDVIRSVVPPENVDVRLLGNIEISAEEILAFFPHHLKWSDVIYRLVQNGWSPNDMANYINYTRNLSRKDGKRGNTILKWLQAADKIILGKEKSGFRDRASFNTTCSTAKDWVPYEHPNLQGRIDYFLVDLADGLARFPLGDGARLLTRAVRLAVARDDRDVKLSEIHQYIRGNLLIIPPLPSMREQMMAGNHPDAAAIGRWREESPIVRRK</sequence>
<evidence type="ECO:0000313" key="3">
    <source>
        <dbReference type="Proteomes" id="UP000799777"/>
    </source>
</evidence>
<dbReference type="OrthoDB" id="3800972at2759"/>
<keyword evidence="3" id="KW-1185">Reference proteome</keyword>
<gene>
    <name evidence="2" type="ORF">EK21DRAFT_85594</name>
</gene>
<dbReference type="AlphaFoldDB" id="A0A9P4HIE9"/>
<feature type="compositionally biased region" description="Polar residues" evidence="1">
    <location>
        <begin position="1"/>
        <end position="13"/>
    </location>
</feature>
<protein>
    <submittedName>
        <fullName evidence="2">Uncharacterized protein</fullName>
    </submittedName>
</protein>
<accession>A0A9P4HIE9</accession>
<evidence type="ECO:0000313" key="2">
    <source>
        <dbReference type="EMBL" id="KAF2034145.1"/>
    </source>
</evidence>
<dbReference type="Proteomes" id="UP000799777">
    <property type="component" value="Unassembled WGS sequence"/>
</dbReference>
<name>A0A9P4HIE9_9PLEO</name>
<feature type="region of interest" description="Disordered" evidence="1">
    <location>
        <begin position="1"/>
        <end position="20"/>
    </location>
</feature>
<comment type="caution">
    <text evidence="2">The sequence shown here is derived from an EMBL/GenBank/DDBJ whole genome shotgun (WGS) entry which is preliminary data.</text>
</comment>
<evidence type="ECO:0000256" key="1">
    <source>
        <dbReference type="SAM" id="MobiDB-lite"/>
    </source>
</evidence>
<dbReference type="EMBL" id="ML978162">
    <property type="protein sequence ID" value="KAF2034145.1"/>
    <property type="molecule type" value="Genomic_DNA"/>
</dbReference>
<proteinExistence type="predicted"/>
<organism evidence="2 3">
    <name type="scientific">Setomelanomma holmii</name>
    <dbReference type="NCBI Taxonomy" id="210430"/>
    <lineage>
        <taxon>Eukaryota</taxon>
        <taxon>Fungi</taxon>
        <taxon>Dikarya</taxon>
        <taxon>Ascomycota</taxon>
        <taxon>Pezizomycotina</taxon>
        <taxon>Dothideomycetes</taxon>
        <taxon>Pleosporomycetidae</taxon>
        <taxon>Pleosporales</taxon>
        <taxon>Pleosporineae</taxon>
        <taxon>Phaeosphaeriaceae</taxon>
        <taxon>Setomelanomma</taxon>
    </lineage>
</organism>
<reference evidence="2" key="1">
    <citation type="journal article" date="2020" name="Stud. Mycol.">
        <title>101 Dothideomycetes genomes: a test case for predicting lifestyles and emergence of pathogens.</title>
        <authorList>
            <person name="Haridas S."/>
            <person name="Albert R."/>
            <person name="Binder M."/>
            <person name="Bloem J."/>
            <person name="Labutti K."/>
            <person name="Salamov A."/>
            <person name="Andreopoulos B."/>
            <person name="Baker S."/>
            <person name="Barry K."/>
            <person name="Bills G."/>
            <person name="Bluhm B."/>
            <person name="Cannon C."/>
            <person name="Castanera R."/>
            <person name="Culley D."/>
            <person name="Daum C."/>
            <person name="Ezra D."/>
            <person name="Gonzalez J."/>
            <person name="Henrissat B."/>
            <person name="Kuo A."/>
            <person name="Liang C."/>
            <person name="Lipzen A."/>
            <person name="Lutzoni F."/>
            <person name="Magnuson J."/>
            <person name="Mondo S."/>
            <person name="Nolan M."/>
            <person name="Ohm R."/>
            <person name="Pangilinan J."/>
            <person name="Park H.-J."/>
            <person name="Ramirez L."/>
            <person name="Alfaro M."/>
            <person name="Sun H."/>
            <person name="Tritt A."/>
            <person name="Yoshinaga Y."/>
            <person name="Zwiers L.-H."/>
            <person name="Turgeon B."/>
            <person name="Goodwin S."/>
            <person name="Spatafora J."/>
            <person name="Crous P."/>
            <person name="Grigoriev I."/>
        </authorList>
    </citation>
    <scope>NUCLEOTIDE SEQUENCE</scope>
    <source>
        <strain evidence="2">CBS 110217</strain>
    </source>
</reference>